<proteinExistence type="inferred from homology"/>
<dbReference type="Gene3D" id="3.40.50.1820">
    <property type="entry name" value="alpha/beta hydrolase"/>
    <property type="match status" value="1"/>
</dbReference>
<feature type="signal peptide" evidence="6">
    <location>
        <begin position="1"/>
        <end position="24"/>
    </location>
</feature>
<feature type="chain" id="PRO_5010356879" evidence="6">
    <location>
        <begin position="25"/>
        <end position="445"/>
    </location>
</feature>
<comment type="similarity">
    <text evidence="1">Belongs to the peptidase S28 family.</text>
</comment>
<keyword evidence="7" id="KW-0121">Carboxypeptidase</keyword>
<evidence type="ECO:0000256" key="5">
    <source>
        <dbReference type="ARBA" id="ARBA00023180"/>
    </source>
</evidence>
<evidence type="ECO:0000256" key="3">
    <source>
        <dbReference type="ARBA" id="ARBA00022729"/>
    </source>
</evidence>
<protein>
    <submittedName>
        <fullName evidence="7">Lysosomal Pro-X carboxypeptidase isoform X2</fullName>
    </submittedName>
</protein>
<dbReference type="GO" id="GO:0070008">
    <property type="term" value="F:serine-type exopeptidase activity"/>
    <property type="evidence" value="ECO:0007669"/>
    <property type="project" value="InterPro"/>
</dbReference>
<evidence type="ECO:0000256" key="4">
    <source>
        <dbReference type="ARBA" id="ARBA00022801"/>
    </source>
</evidence>
<dbReference type="AlphaFoldDB" id="A0A1S3Z0R3"/>
<dbReference type="GO" id="GO:0004180">
    <property type="term" value="F:carboxypeptidase activity"/>
    <property type="evidence" value="ECO:0007669"/>
    <property type="project" value="UniProtKB-KW"/>
</dbReference>
<evidence type="ECO:0000256" key="6">
    <source>
        <dbReference type="SAM" id="SignalP"/>
    </source>
</evidence>
<keyword evidence="4" id="KW-0378">Hydrolase</keyword>
<keyword evidence="3 6" id="KW-0732">Signal</keyword>
<evidence type="ECO:0000313" key="7">
    <source>
        <dbReference type="RefSeq" id="XP_016457960.1"/>
    </source>
</evidence>
<dbReference type="InterPro" id="IPR029058">
    <property type="entry name" value="AB_hydrolase_fold"/>
</dbReference>
<evidence type="ECO:0000256" key="2">
    <source>
        <dbReference type="ARBA" id="ARBA00022670"/>
    </source>
</evidence>
<accession>A0A1S3Z0R3</accession>
<name>A0A1S3Z0R3_TOBAC</name>
<organism evidence="7">
    <name type="scientific">Nicotiana tabacum</name>
    <name type="common">Common tobacco</name>
    <dbReference type="NCBI Taxonomy" id="4097"/>
    <lineage>
        <taxon>Eukaryota</taxon>
        <taxon>Viridiplantae</taxon>
        <taxon>Streptophyta</taxon>
        <taxon>Embryophyta</taxon>
        <taxon>Tracheophyta</taxon>
        <taxon>Spermatophyta</taxon>
        <taxon>Magnoliopsida</taxon>
        <taxon>eudicotyledons</taxon>
        <taxon>Gunneridae</taxon>
        <taxon>Pentapetalae</taxon>
        <taxon>asterids</taxon>
        <taxon>lamiids</taxon>
        <taxon>Solanales</taxon>
        <taxon>Solanaceae</taxon>
        <taxon>Nicotianoideae</taxon>
        <taxon>Nicotianeae</taxon>
        <taxon>Nicotiana</taxon>
    </lineage>
</organism>
<reference evidence="7" key="1">
    <citation type="submission" date="2025-08" db="UniProtKB">
        <authorList>
            <consortium name="RefSeq"/>
        </authorList>
    </citation>
    <scope>IDENTIFICATION</scope>
</reference>
<keyword evidence="2" id="KW-0645">Protease</keyword>
<dbReference type="InterPro" id="IPR008758">
    <property type="entry name" value="Peptidase_S28"/>
</dbReference>
<dbReference type="SUPFAM" id="SSF53474">
    <property type="entry name" value="alpha/beta-Hydrolases"/>
    <property type="match status" value="1"/>
</dbReference>
<dbReference type="PANTHER" id="PTHR11010">
    <property type="entry name" value="PROTEASE S28 PRO-X CARBOXYPEPTIDASE-RELATED"/>
    <property type="match status" value="1"/>
</dbReference>
<keyword evidence="5" id="KW-0325">Glycoprotein</keyword>
<dbReference type="RefSeq" id="XP_016457960.1">
    <property type="nucleotide sequence ID" value="XM_016602474.1"/>
</dbReference>
<dbReference type="Pfam" id="PF05577">
    <property type="entry name" value="Peptidase_S28"/>
    <property type="match status" value="1"/>
</dbReference>
<gene>
    <name evidence="7" type="primary">LOC107781733</name>
</gene>
<evidence type="ECO:0000256" key="1">
    <source>
        <dbReference type="ARBA" id="ARBA00011079"/>
    </source>
</evidence>
<dbReference type="OrthoDB" id="2130629at2759"/>
<dbReference type="GO" id="GO:0006508">
    <property type="term" value="P:proteolysis"/>
    <property type="evidence" value="ECO:0007669"/>
    <property type="project" value="UniProtKB-KW"/>
</dbReference>
<dbReference type="PANTHER" id="PTHR11010:SF31">
    <property type="entry name" value="ALPHA_BETA-HYDROLASES SUPERFAMILY PROTEIN"/>
    <property type="match status" value="1"/>
</dbReference>
<sequence length="445" mass="51094">MAFSSSYFSFIFLILLFIISFVVGEIKPIYLPGTYQSSLEKQHVKSKIPFKVHYFPQILDHFTFLPKSSKVFKQKYLINDNYWKQGGPIFVYTGNEGNIDWFAANTGFMLDIAPKFHALLVFIEHRFYGDSMPFGKKSYKSPKTLGYLNSQQALADYAVLIRSLKQNLSSESSPVVVFGGSYGGMLASWFRLKYPHIAIGAVASSAPILQFDKITPWSSFYDAVSQDFKEVSLNCYRVIKGSWTELDALSKHEEGLTEVSKLFRTCKGLHSVYSARDWLWEAFVYTAMVNYPTKANFMMPLPAYPVQEACTEMVMPMTCSNESMFPPSSYSYKEFKEDCKKKYGVEPRPHWITTEFGGYRIEQVLKRFGSNMIFSNGMQDPWSRGGVLKNISASIVALVTQKGAHHVDFRSETKNDPGWLIMQRKQEVAIIQKWLEEYYRDLKQN</sequence>